<protein>
    <submittedName>
        <fullName evidence="2">DUF3387 domain-containing protein</fullName>
    </submittedName>
</protein>
<reference evidence="2" key="1">
    <citation type="journal article" date="2021" name="PeerJ">
        <title>Extensive microbial diversity within the chicken gut microbiome revealed by metagenomics and culture.</title>
        <authorList>
            <person name="Gilroy R."/>
            <person name="Ravi A."/>
            <person name="Getino M."/>
            <person name="Pursley I."/>
            <person name="Horton D.L."/>
            <person name="Alikhan N.F."/>
            <person name="Baker D."/>
            <person name="Gharbi K."/>
            <person name="Hall N."/>
            <person name="Watson M."/>
            <person name="Adriaenssens E.M."/>
            <person name="Foster-Nyarko E."/>
            <person name="Jarju S."/>
            <person name="Secka A."/>
            <person name="Antonio M."/>
            <person name="Oren A."/>
            <person name="Chaudhuri R.R."/>
            <person name="La Ragione R."/>
            <person name="Hildebrand F."/>
            <person name="Pallen M.J."/>
        </authorList>
    </citation>
    <scope>NUCLEOTIDE SEQUENCE</scope>
    <source>
        <strain evidence="2">CHK193-4272</strain>
    </source>
</reference>
<reference evidence="2" key="2">
    <citation type="submission" date="2021-04" db="EMBL/GenBank/DDBJ databases">
        <authorList>
            <person name="Gilroy R."/>
        </authorList>
    </citation>
    <scope>NUCLEOTIDE SEQUENCE</scope>
    <source>
        <strain evidence="2">CHK193-4272</strain>
    </source>
</reference>
<proteinExistence type="predicted"/>
<sequence>MKEKNLAVELLKRLIAEQVAIYKRTNLVKSEKFSEIIQSTMNKCLNGLLTNEEVIAELLKLVKDIAKAHKEGEALGLSQDELAFYDAITKLEAIKDFYEHKNSYNSV</sequence>
<comment type="caution">
    <text evidence="2">The sequence shown here is derived from an EMBL/GenBank/DDBJ whole genome shotgun (WGS) entry which is preliminary data.</text>
</comment>
<dbReference type="Pfam" id="PF11867">
    <property type="entry name" value="T1RH-like_C"/>
    <property type="match status" value="1"/>
</dbReference>
<name>A0A9D1PG78_9FIRM</name>
<dbReference type="Proteomes" id="UP000886808">
    <property type="component" value="Unassembled WGS sequence"/>
</dbReference>
<dbReference type="AlphaFoldDB" id="A0A9D1PG78"/>
<evidence type="ECO:0000313" key="2">
    <source>
        <dbReference type="EMBL" id="HIV61533.1"/>
    </source>
</evidence>
<dbReference type="InterPro" id="IPR021810">
    <property type="entry name" value="T1RH-like_C"/>
</dbReference>
<evidence type="ECO:0000259" key="1">
    <source>
        <dbReference type="Pfam" id="PF11867"/>
    </source>
</evidence>
<organism evidence="2 3">
    <name type="scientific">Candidatus Butyricicoccus avistercoris</name>
    <dbReference type="NCBI Taxonomy" id="2838518"/>
    <lineage>
        <taxon>Bacteria</taxon>
        <taxon>Bacillati</taxon>
        <taxon>Bacillota</taxon>
        <taxon>Clostridia</taxon>
        <taxon>Eubacteriales</taxon>
        <taxon>Butyricicoccaceae</taxon>
        <taxon>Butyricicoccus</taxon>
    </lineage>
</organism>
<accession>A0A9D1PG78</accession>
<evidence type="ECO:0000313" key="3">
    <source>
        <dbReference type="Proteomes" id="UP000886808"/>
    </source>
</evidence>
<gene>
    <name evidence="2" type="ORF">H9746_01590</name>
</gene>
<feature type="domain" description="Type I restriction enzyme HindI endonuclease subunit-like C-terminal" evidence="1">
    <location>
        <begin position="1"/>
        <end position="100"/>
    </location>
</feature>
<dbReference type="EMBL" id="DXIE01000014">
    <property type="protein sequence ID" value="HIV61533.1"/>
    <property type="molecule type" value="Genomic_DNA"/>
</dbReference>